<accession>A0A1G6QZ03</accession>
<evidence type="ECO:0008006" key="4">
    <source>
        <dbReference type="Google" id="ProtNLM"/>
    </source>
</evidence>
<dbReference type="EMBL" id="FNAB01000002">
    <property type="protein sequence ID" value="SDC97214.1"/>
    <property type="molecule type" value="Genomic_DNA"/>
</dbReference>
<protein>
    <recommendedName>
        <fullName evidence="4">DUF4192 domain-containing protein</fullName>
    </recommendedName>
</protein>
<evidence type="ECO:0000256" key="1">
    <source>
        <dbReference type="SAM" id="MobiDB-lite"/>
    </source>
</evidence>
<dbReference type="STRING" id="168276.SAMN05444580_102257"/>
<evidence type="ECO:0000313" key="3">
    <source>
        <dbReference type="Proteomes" id="UP000199417"/>
    </source>
</evidence>
<sequence length="372" mass="39211">MATMHPNPHPEMPGSVRITDPGDLIAAIPAMLGFCPERSLVVIGFAAVGDRGRCAVRAVMRHDLPDSGIDPPDLEPLYRIAGVCGREDFEFAVAVVIDEDDSAGARRMHAYLLEVLRDFLAERGVPLRESFELAALEAGAPWCGRRGDGDGGVLPDPGASQLAATLVFEGRVIHPTREDLADVLRPDGEDGRRRLALLLARARADSEPTPPPGAAAGSPAGEMPDELARVLLESVLTAIARAESREEFADRDLVEIALALAVPTVRDALLGLALTEEAAAAERMWLRLARALPPPDCAEAATMFGFSAYARGDGPLAGIALGAALGAHPGHRLAGLLDEAMQRGVRPEAVTDLARTGLDVADRLGVTLPPVS</sequence>
<dbReference type="Pfam" id="PF13830">
    <property type="entry name" value="DUF4192"/>
    <property type="match status" value="1"/>
</dbReference>
<reference evidence="2 3" key="1">
    <citation type="submission" date="2016-10" db="EMBL/GenBank/DDBJ databases">
        <authorList>
            <person name="de Groot N.N."/>
        </authorList>
    </citation>
    <scope>NUCLEOTIDE SEQUENCE [LARGE SCALE GENOMIC DNA]</scope>
    <source>
        <strain evidence="2 3">JCM 11308</strain>
    </source>
</reference>
<proteinExistence type="predicted"/>
<feature type="region of interest" description="Disordered" evidence="1">
    <location>
        <begin position="202"/>
        <end position="221"/>
    </location>
</feature>
<evidence type="ECO:0000313" key="2">
    <source>
        <dbReference type="EMBL" id="SDC97214.1"/>
    </source>
</evidence>
<name>A0A1G6QZ03_9NOCA</name>
<dbReference type="RefSeq" id="WP_169888208.1">
    <property type="nucleotide sequence ID" value="NZ_FNAB01000002.1"/>
</dbReference>
<dbReference type="AlphaFoldDB" id="A0A1G6QZ03"/>
<dbReference type="Proteomes" id="UP000199417">
    <property type="component" value="Unassembled WGS sequence"/>
</dbReference>
<organism evidence="2 3">
    <name type="scientific">Rhodococcus tukisamuensis</name>
    <dbReference type="NCBI Taxonomy" id="168276"/>
    <lineage>
        <taxon>Bacteria</taxon>
        <taxon>Bacillati</taxon>
        <taxon>Actinomycetota</taxon>
        <taxon>Actinomycetes</taxon>
        <taxon>Mycobacteriales</taxon>
        <taxon>Nocardiaceae</taxon>
        <taxon>Rhodococcus</taxon>
    </lineage>
</organism>
<keyword evidence="3" id="KW-1185">Reference proteome</keyword>
<dbReference type="InterPro" id="IPR025447">
    <property type="entry name" value="DUF4192"/>
</dbReference>
<gene>
    <name evidence="2" type="ORF">SAMN05444580_102257</name>
</gene>